<dbReference type="AlphaFoldDB" id="A0A926F0R0"/>
<protein>
    <recommendedName>
        <fullName evidence="3">Lipoprotein</fullName>
    </recommendedName>
</protein>
<evidence type="ECO:0008006" key="3">
    <source>
        <dbReference type="Google" id="ProtNLM"/>
    </source>
</evidence>
<evidence type="ECO:0000313" key="2">
    <source>
        <dbReference type="Proteomes" id="UP000601522"/>
    </source>
</evidence>
<dbReference type="Proteomes" id="UP000601522">
    <property type="component" value="Unassembled WGS sequence"/>
</dbReference>
<sequence length="522" mass="60784">MRKYIVSIIIVLSFPFLLMACDSKKGMSTMNKFEKSIKNIIKSKDPGYDLIQDKSFINIMDKLAQELADENIIKFEHLTYGHLDDDNIPEIVVFRERDLKDTKDEGKLQVYKFNGDKYSLLDEVSMNFDNTNYDLTIGKISKSQNGIYLNNQVGAHSGVTYGFILKEGKLSSILNEKKMNLISTYTDNEIKDITKDGVLEFSIYTTDPESEVKESAESGMIKLWYRWDGKDGANLVKIERENLKNSKVSDKNVLNKAEALLESKDLSFINFLKKNKNSLSKEDNTLLIKKYIKMLKDNIPVEEAEIKDYFASYEIGLNHNHFFKKYGLSIDKLNNLDYLNREKVLNSEIKFKKDLIKDLTIGYRIDESNGEYKYLINYQMFIEYFEENILKEYRDYIKILALDTQKPYLKNGNLTISTAELAERMVLMENFKINYPYSQLLDKINIDYAKCLDILLYGSENSPNFDKNTNTPIKGVYKNFKMITNKYPHTYFSEIINDFSKELQSNGNMINDEIKDKYNAQI</sequence>
<name>A0A926F0R0_9FIRM</name>
<organism evidence="1 2">
    <name type="scientific">Wansuia hejianensis</name>
    <dbReference type="NCBI Taxonomy" id="2763667"/>
    <lineage>
        <taxon>Bacteria</taxon>
        <taxon>Bacillati</taxon>
        <taxon>Bacillota</taxon>
        <taxon>Clostridia</taxon>
        <taxon>Lachnospirales</taxon>
        <taxon>Lachnospiraceae</taxon>
        <taxon>Wansuia</taxon>
    </lineage>
</organism>
<reference evidence="1 2" key="1">
    <citation type="submission" date="2020-08" db="EMBL/GenBank/DDBJ databases">
        <title>Genome public.</title>
        <authorList>
            <person name="Liu C."/>
            <person name="Sun Q."/>
        </authorList>
    </citation>
    <scope>NUCLEOTIDE SEQUENCE [LARGE SCALE GENOMIC DNA]</scope>
    <source>
        <strain evidence="1 2">NSJ-26</strain>
    </source>
</reference>
<accession>A0A926F0R0</accession>
<dbReference type="PROSITE" id="PS51257">
    <property type="entry name" value="PROKAR_LIPOPROTEIN"/>
    <property type="match status" value="1"/>
</dbReference>
<keyword evidence="2" id="KW-1185">Reference proteome</keyword>
<proteinExistence type="predicted"/>
<dbReference type="EMBL" id="JACRTK010000001">
    <property type="protein sequence ID" value="MBC8589834.1"/>
    <property type="molecule type" value="Genomic_DNA"/>
</dbReference>
<evidence type="ECO:0000313" key="1">
    <source>
        <dbReference type="EMBL" id="MBC8589834.1"/>
    </source>
</evidence>
<gene>
    <name evidence="1" type="ORF">H8689_01585</name>
</gene>
<comment type="caution">
    <text evidence="1">The sequence shown here is derived from an EMBL/GenBank/DDBJ whole genome shotgun (WGS) entry which is preliminary data.</text>
</comment>
<dbReference type="RefSeq" id="WP_249322649.1">
    <property type="nucleotide sequence ID" value="NZ_JACRTK010000001.1"/>
</dbReference>